<keyword evidence="2" id="KW-1185">Reference proteome</keyword>
<dbReference type="InterPro" id="IPR036390">
    <property type="entry name" value="WH_DNA-bd_sf"/>
</dbReference>
<sequence>MRWRLRRLKDEGLVESVVLPQAARQRAWFLTERGVRIVARFPELRHVASPPLAEDETDDLAVEVLCRLMGGVQVVG</sequence>
<accession>A0ABY7QF18</accession>
<dbReference type="Proteomes" id="UP001212821">
    <property type="component" value="Chromosome"/>
</dbReference>
<evidence type="ECO:0000313" key="2">
    <source>
        <dbReference type="Proteomes" id="UP001212821"/>
    </source>
</evidence>
<evidence type="ECO:0000313" key="1">
    <source>
        <dbReference type="EMBL" id="WBP91318.1"/>
    </source>
</evidence>
<dbReference type="EMBL" id="CP115450">
    <property type="protein sequence ID" value="WBP91318.1"/>
    <property type="molecule type" value="Genomic_DNA"/>
</dbReference>
<organism evidence="1 2">
    <name type="scientific">Kitasatospora cathayae</name>
    <dbReference type="NCBI Taxonomy" id="3004092"/>
    <lineage>
        <taxon>Bacteria</taxon>
        <taxon>Bacillati</taxon>
        <taxon>Actinomycetota</taxon>
        <taxon>Actinomycetes</taxon>
        <taxon>Kitasatosporales</taxon>
        <taxon>Streptomycetaceae</taxon>
        <taxon>Kitasatospora</taxon>
    </lineage>
</organism>
<dbReference type="InterPro" id="IPR036388">
    <property type="entry name" value="WH-like_DNA-bd_sf"/>
</dbReference>
<protein>
    <recommendedName>
        <fullName evidence="3">HTH marR-type domain-containing protein</fullName>
    </recommendedName>
</protein>
<dbReference type="RefSeq" id="WP_270150585.1">
    <property type="nucleotide sequence ID" value="NZ_CP115450.1"/>
</dbReference>
<proteinExistence type="predicted"/>
<evidence type="ECO:0008006" key="3">
    <source>
        <dbReference type="Google" id="ProtNLM"/>
    </source>
</evidence>
<dbReference type="Gene3D" id="1.10.10.10">
    <property type="entry name" value="Winged helix-like DNA-binding domain superfamily/Winged helix DNA-binding domain"/>
    <property type="match status" value="1"/>
</dbReference>
<dbReference type="SUPFAM" id="SSF46785">
    <property type="entry name" value="Winged helix' DNA-binding domain"/>
    <property type="match status" value="1"/>
</dbReference>
<name>A0ABY7QF18_9ACTN</name>
<gene>
    <name evidence="1" type="ORF">O1G21_39175</name>
</gene>
<reference evidence="2" key="1">
    <citation type="submission" date="2022-12" db="EMBL/GenBank/DDBJ databases">
        <authorList>
            <person name="Mo P."/>
        </authorList>
    </citation>
    <scope>NUCLEOTIDE SEQUENCE [LARGE SCALE GENOMIC DNA]</scope>
    <source>
        <strain evidence="2">HUAS 3-15</strain>
    </source>
</reference>